<feature type="transmembrane region" description="Helical" evidence="7">
    <location>
        <begin position="279"/>
        <end position="302"/>
    </location>
</feature>
<dbReference type="Pfam" id="PF00528">
    <property type="entry name" value="BPD_transp_1"/>
    <property type="match status" value="1"/>
</dbReference>
<dbReference type="InterPro" id="IPR050809">
    <property type="entry name" value="UgpAE/MalFG_permease"/>
</dbReference>
<proteinExistence type="inferred from homology"/>
<dbReference type="AlphaFoldDB" id="A0AB38YHT8"/>
<protein>
    <submittedName>
        <fullName evidence="9">Sugar ABC transporter permease</fullName>
    </submittedName>
</protein>
<name>A0AB38YHT8_9GAMM</name>
<dbReference type="GO" id="GO:0005886">
    <property type="term" value="C:plasma membrane"/>
    <property type="evidence" value="ECO:0007669"/>
    <property type="project" value="UniProtKB-SubCell"/>
</dbReference>
<dbReference type="InterPro" id="IPR000515">
    <property type="entry name" value="MetI-like"/>
</dbReference>
<evidence type="ECO:0000256" key="3">
    <source>
        <dbReference type="ARBA" id="ARBA00022475"/>
    </source>
</evidence>
<keyword evidence="2 7" id="KW-0813">Transport</keyword>
<keyword evidence="6 7" id="KW-0472">Membrane</keyword>
<accession>A0AB38YHT8</accession>
<feature type="transmembrane region" description="Helical" evidence="7">
    <location>
        <begin position="20"/>
        <end position="43"/>
    </location>
</feature>
<dbReference type="PANTHER" id="PTHR43227">
    <property type="entry name" value="BLL4140 PROTEIN"/>
    <property type="match status" value="1"/>
</dbReference>
<evidence type="ECO:0000256" key="2">
    <source>
        <dbReference type="ARBA" id="ARBA00022448"/>
    </source>
</evidence>
<evidence type="ECO:0000259" key="8">
    <source>
        <dbReference type="PROSITE" id="PS50928"/>
    </source>
</evidence>
<dbReference type="SUPFAM" id="SSF161098">
    <property type="entry name" value="MetI-like"/>
    <property type="match status" value="1"/>
</dbReference>
<comment type="subcellular location">
    <subcellularLocation>
        <location evidence="1 7">Cell membrane</location>
        <topology evidence="1 7">Multi-pass membrane protein</topology>
    </subcellularLocation>
</comment>
<gene>
    <name evidence="9" type="ORF">NFC81_03130</name>
</gene>
<feature type="transmembrane region" description="Helical" evidence="7">
    <location>
        <begin position="171"/>
        <end position="193"/>
    </location>
</feature>
<feature type="transmembrane region" description="Helical" evidence="7">
    <location>
        <begin position="83"/>
        <end position="104"/>
    </location>
</feature>
<keyword evidence="3" id="KW-1003">Cell membrane</keyword>
<evidence type="ECO:0000256" key="4">
    <source>
        <dbReference type="ARBA" id="ARBA00022692"/>
    </source>
</evidence>
<dbReference type="Gene3D" id="1.10.3720.10">
    <property type="entry name" value="MetI-like"/>
    <property type="match status" value="1"/>
</dbReference>
<feature type="transmembrane region" description="Helical" evidence="7">
    <location>
        <begin position="214"/>
        <end position="233"/>
    </location>
</feature>
<evidence type="ECO:0000256" key="5">
    <source>
        <dbReference type="ARBA" id="ARBA00022989"/>
    </source>
</evidence>
<evidence type="ECO:0000256" key="6">
    <source>
        <dbReference type="ARBA" id="ARBA00023136"/>
    </source>
</evidence>
<comment type="similarity">
    <text evidence="7">Belongs to the binding-protein-dependent transport system permease family.</text>
</comment>
<dbReference type="InterPro" id="IPR035906">
    <property type="entry name" value="MetI-like_sf"/>
</dbReference>
<feature type="domain" description="ABC transmembrane type-1" evidence="8">
    <location>
        <begin position="79"/>
        <end position="300"/>
    </location>
</feature>
<evidence type="ECO:0000256" key="1">
    <source>
        <dbReference type="ARBA" id="ARBA00004651"/>
    </source>
</evidence>
<dbReference type="EMBL" id="CP101717">
    <property type="protein sequence ID" value="WLD58797.1"/>
    <property type="molecule type" value="Genomic_DNA"/>
</dbReference>
<dbReference type="PROSITE" id="PS50928">
    <property type="entry name" value="ABC_TM1"/>
    <property type="match status" value="1"/>
</dbReference>
<dbReference type="RefSeq" id="WP_304996083.1">
    <property type="nucleotide sequence ID" value="NZ_CP101717.1"/>
</dbReference>
<dbReference type="PANTHER" id="PTHR43227:SF11">
    <property type="entry name" value="BLL4140 PROTEIN"/>
    <property type="match status" value="1"/>
</dbReference>
<sequence length="308" mass="33714">MRKPWTKMSYGMREKIERTLLLVPGVALYAVFYFIPMIGLLYLSQVKWAGIGTMEYVGLDNFKQVLGNAYYRDQMFNALWQNIIFFVVIIGSFLTIGSALALLLSLKTWGRKTYQVIFFLPYPMAGAAVAYLLNLFVAQRGPLNAALMSAGITDAPIPFLGMEDTALVTLALFYSWHRMGFAIMLILAGILAVRQDLLEAAVLDGASRFQAIKAVVVPVVAPAFILITVIIMVDVFNNADYTLIIMGAEAGPLRSTDVMGTFLFRTAFGAGASTAQTNFGMAAAVGLITAVMILPAALFLALRNFRND</sequence>
<feature type="transmembrane region" description="Helical" evidence="7">
    <location>
        <begin position="116"/>
        <end position="138"/>
    </location>
</feature>
<keyword evidence="5 7" id="KW-1133">Transmembrane helix</keyword>
<reference evidence="9" key="1">
    <citation type="submission" date="2022-07" db="EMBL/GenBank/DDBJ databases">
        <title>Complete genome sequence of Salinispirillum sp. LH10-3-1 capable of multiple carbohydrate inversion isolated from a soda lake.</title>
        <authorList>
            <person name="Liu J."/>
            <person name="Zhai Y."/>
            <person name="Zhang H."/>
            <person name="Yang H."/>
            <person name="Qu J."/>
            <person name="Li J."/>
        </authorList>
    </citation>
    <scope>NUCLEOTIDE SEQUENCE</scope>
    <source>
        <strain evidence="9">LH 10-3-1</strain>
    </source>
</reference>
<evidence type="ECO:0000256" key="7">
    <source>
        <dbReference type="RuleBase" id="RU363032"/>
    </source>
</evidence>
<organism evidence="9">
    <name type="scientific">Salinispirillum sp. LH 10-3-1</name>
    <dbReference type="NCBI Taxonomy" id="2952525"/>
    <lineage>
        <taxon>Bacteria</taxon>
        <taxon>Pseudomonadati</taxon>
        <taxon>Pseudomonadota</taxon>
        <taxon>Gammaproteobacteria</taxon>
        <taxon>Oceanospirillales</taxon>
        <taxon>Saccharospirillaceae</taxon>
        <taxon>Salinispirillum</taxon>
    </lineage>
</organism>
<dbReference type="GO" id="GO:0055085">
    <property type="term" value="P:transmembrane transport"/>
    <property type="evidence" value="ECO:0007669"/>
    <property type="project" value="InterPro"/>
</dbReference>
<evidence type="ECO:0000313" key="9">
    <source>
        <dbReference type="EMBL" id="WLD58797.1"/>
    </source>
</evidence>
<keyword evidence="4 7" id="KW-0812">Transmembrane</keyword>